<name>K9GTD3_9PROT</name>
<accession>K9GTD3</accession>
<dbReference type="Pfam" id="PF10025">
    <property type="entry name" value="DUF2267"/>
    <property type="match status" value="1"/>
</dbReference>
<proteinExistence type="predicted"/>
<comment type="caution">
    <text evidence="1">The sequence shown here is derived from an EMBL/GenBank/DDBJ whole genome shotgun (WGS) entry which is preliminary data.</text>
</comment>
<dbReference type="InterPro" id="IPR038282">
    <property type="entry name" value="DUF2267_sf"/>
</dbReference>
<dbReference type="RefSeq" id="WP_009541682.1">
    <property type="nucleotide sequence ID" value="NZ_ANHY01000016.1"/>
</dbReference>
<gene>
    <name evidence="1" type="ORF">C882_1026</name>
</gene>
<evidence type="ECO:0000313" key="2">
    <source>
        <dbReference type="Proteomes" id="UP000009881"/>
    </source>
</evidence>
<organism evidence="1 2">
    <name type="scientific">Caenispirillum salinarum AK4</name>
    <dbReference type="NCBI Taxonomy" id="1238182"/>
    <lineage>
        <taxon>Bacteria</taxon>
        <taxon>Pseudomonadati</taxon>
        <taxon>Pseudomonadota</taxon>
        <taxon>Alphaproteobacteria</taxon>
        <taxon>Rhodospirillales</taxon>
        <taxon>Novispirillaceae</taxon>
        <taxon>Caenispirillum</taxon>
    </lineage>
</organism>
<reference evidence="1 2" key="1">
    <citation type="journal article" date="2013" name="Genome Announc.">
        <title>Draft Genome Sequence of an Alphaproteobacterium, Caenispirillum salinarum AK4(T), Isolated from a Solar Saltern.</title>
        <authorList>
            <person name="Khatri I."/>
            <person name="Singh A."/>
            <person name="Korpole S."/>
            <person name="Pinnaka A.K."/>
            <person name="Subramanian S."/>
        </authorList>
    </citation>
    <scope>NUCLEOTIDE SEQUENCE [LARGE SCALE GENOMIC DNA]</scope>
    <source>
        <strain evidence="1 2">AK4</strain>
    </source>
</reference>
<evidence type="ECO:0000313" key="1">
    <source>
        <dbReference type="EMBL" id="EKV28452.1"/>
    </source>
</evidence>
<dbReference type="InterPro" id="IPR018727">
    <property type="entry name" value="DUF2267"/>
</dbReference>
<evidence type="ECO:0008006" key="3">
    <source>
        <dbReference type="Google" id="ProtNLM"/>
    </source>
</evidence>
<dbReference type="PATRIC" id="fig|1238182.3.peg.3240"/>
<sequence length="148" mass="16547">MPSEYQSMFEETMQLTRAWIEDLAGRMHVDDPHKAYLALRTVLHELRDHLPPELAAHMAAQLPMLVRGFYFEGWKPVTTPVPERKREAFLDAVAGQVRDPSLQPEAVAAAVFALLNDRLSDGQVEKVRRTLPPGIRSLWPGGEGAGHA</sequence>
<dbReference type="STRING" id="1238182.C882_1026"/>
<dbReference type="OrthoDB" id="20942at2"/>
<protein>
    <recommendedName>
        <fullName evidence="3">DUF2267 domain-containing protein</fullName>
    </recommendedName>
</protein>
<dbReference type="Gene3D" id="1.10.490.110">
    <property type="entry name" value="Uncharacterized conserved protein DUF2267"/>
    <property type="match status" value="1"/>
</dbReference>
<dbReference type="Proteomes" id="UP000009881">
    <property type="component" value="Unassembled WGS sequence"/>
</dbReference>
<dbReference type="eggNOG" id="COG5502">
    <property type="taxonomic scope" value="Bacteria"/>
</dbReference>
<dbReference type="EMBL" id="ANHY01000016">
    <property type="protein sequence ID" value="EKV28452.1"/>
    <property type="molecule type" value="Genomic_DNA"/>
</dbReference>
<keyword evidence="2" id="KW-1185">Reference proteome</keyword>
<dbReference type="AlphaFoldDB" id="K9GTD3"/>